<protein>
    <recommendedName>
        <fullName evidence="2">UDP-N-acetylmuramate--L-alanine ligase</fullName>
    </recommendedName>
</protein>
<evidence type="ECO:0000313" key="1">
    <source>
        <dbReference type="EMBL" id="SVD87285.1"/>
    </source>
</evidence>
<reference evidence="1" key="1">
    <citation type="submission" date="2018-05" db="EMBL/GenBank/DDBJ databases">
        <authorList>
            <person name="Lanie J.A."/>
            <person name="Ng W.-L."/>
            <person name="Kazmierczak K.M."/>
            <person name="Andrzejewski T.M."/>
            <person name="Davidsen T.M."/>
            <person name="Wayne K.J."/>
            <person name="Tettelin H."/>
            <person name="Glass J.I."/>
            <person name="Rusch D."/>
            <person name="Podicherti R."/>
            <person name="Tsui H.-C.T."/>
            <person name="Winkler M.E."/>
        </authorList>
    </citation>
    <scope>NUCLEOTIDE SEQUENCE</scope>
</reference>
<proteinExistence type="predicted"/>
<evidence type="ECO:0008006" key="2">
    <source>
        <dbReference type="Google" id="ProtNLM"/>
    </source>
</evidence>
<sequence length="90" mass="10188">VVAKIKPEYFFAPEMLDYLRGRKAGEISKLVFDELRQLGYAEEKISTANTCLEAVKSAVEHVQAGDLLMLVGLDERKETLAYLEELQLQI</sequence>
<dbReference type="EMBL" id="UINC01178883">
    <property type="protein sequence ID" value="SVD87285.1"/>
    <property type="molecule type" value="Genomic_DNA"/>
</dbReference>
<gene>
    <name evidence="1" type="ORF">METZ01_LOCUS440139</name>
</gene>
<dbReference type="AlphaFoldDB" id="A0A382YWS3"/>
<accession>A0A382YWS3</accession>
<feature type="non-terminal residue" evidence="1">
    <location>
        <position position="1"/>
    </location>
</feature>
<organism evidence="1">
    <name type="scientific">marine metagenome</name>
    <dbReference type="NCBI Taxonomy" id="408172"/>
    <lineage>
        <taxon>unclassified sequences</taxon>
        <taxon>metagenomes</taxon>
        <taxon>ecological metagenomes</taxon>
    </lineage>
</organism>
<name>A0A382YWS3_9ZZZZ</name>